<reference evidence="2 3" key="1">
    <citation type="submission" date="2015-07" db="EMBL/GenBank/DDBJ databases">
        <title>The genome of Melipona quadrifasciata.</title>
        <authorList>
            <person name="Pan H."/>
            <person name="Kapheim K."/>
        </authorList>
    </citation>
    <scope>NUCLEOTIDE SEQUENCE [LARGE SCALE GENOMIC DNA]</scope>
    <source>
        <strain evidence="2">0111107301</strain>
        <tissue evidence="2">Whole body</tissue>
    </source>
</reference>
<keyword evidence="1" id="KW-1133">Transmembrane helix</keyword>
<evidence type="ECO:0000313" key="2">
    <source>
        <dbReference type="EMBL" id="KOX69153.1"/>
    </source>
</evidence>
<keyword evidence="1" id="KW-0812">Transmembrane</keyword>
<gene>
    <name evidence="2" type="ORF">WN51_06306</name>
</gene>
<protein>
    <submittedName>
        <fullName evidence="2">Uncharacterized protein</fullName>
    </submittedName>
</protein>
<organism evidence="2 3">
    <name type="scientific">Melipona quadrifasciata</name>
    <dbReference type="NCBI Taxonomy" id="166423"/>
    <lineage>
        <taxon>Eukaryota</taxon>
        <taxon>Metazoa</taxon>
        <taxon>Ecdysozoa</taxon>
        <taxon>Arthropoda</taxon>
        <taxon>Hexapoda</taxon>
        <taxon>Insecta</taxon>
        <taxon>Pterygota</taxon>
        <taxon>Neoptera</taxon>
        <taxon>Endopterygota</taxon>
        <taxon>Hymenoptera</taxon>
        <taxon>Apocrita</taxon>
        <taxon>Aculeata</taxon>
        <taxon>Apoidea</taxon>
        <taxon>Anthophila</taxon>
        <taxon>Apidae</taxon>
        <taxon>Melipona</taxon>
    </lineage>
</organism>
<dbReference type="EMBL" id="KQ435898">
    <property type="protein sequence ID" value="KOX69153.1"/>
    <property type="molecule type" value="Genomic_DNA"/>
</dbReference>
<name>A0A0M8ZT80_9HYME</name>
<sequence length="187" mass="21190">MSKGMCLKIRMHFYLQAGHARPRIPQIRVSNTRLAQAASGCAPSVDVLPIFDVKQQSVRNPARMDANSLVGLVTTTSVWGKTQYFGYSIYFFILCASYATVHVGSKYRAVARSLHTRRIFRMEFANFLRILDNPDKDKSVNLSQLTLVISGFSQNWQSSVCSHMMTLPKLYYENRKDLSMLPIVTAD</sequence>
<keyword evidence="3" id="KW-1185">Reference proteome</keyword>
<dbReference type="Proteomes" id="UP000053105">
    <property type="component" value="Unassembled WGS sequence"/>
</dbReference>
<dbReference type="OrthoDB" id="6354602at2759"/>
<evidence type="ECO:0000313" key="3">
    <source>
        <dbReference type="Proteomes" id="UP000053105"/>
    </source>
</evidence>
<accession>A0A0M8ZT80</accession>
<dbReference type="AlphaFoldDB" id="A0A0M8ZT80"/>
<proteinExistence type="predicted"/>
<evidence type="ECO:0000256" key="1">
    <source>
        <dbReference type="SAM" id="Phobius"/>
    </source>
</evidence>
<feature type="transmembrane region" description="Helical" evidence="1">
    <location>
        <begin position="84"/>
        <end position="104"/>
    </location>
</feature>
<keyword evidence="1" id="KW-0472">Membrane</keyword>